<feature type="signal peptide" evidence="1">
    <location>
        <begin position="1"/>
        <end position="25"/>
    </location>
</feature>
<dbReference type="FunFam" id="3.30.2080.10:FF:000001">
    <property type="entry name" value="Alpha-1,2-mannosidase subfamily"/>
    <property type="match status" value="1"/>
</dbReference>
<dbReference type="GO" id="GO:0000224">
    <property type="term" value="F:peptide-N4-(N-acetyl-beta-glucosaminyl)asparagine amidase activity"/>
    <property type="evidence" value="ECO:0007669"/>
    <property type="project" value="TreeGrafter"/>
</dbReference>
<dbReference type="GO" id="GO:0005975">
    <property type="term" value="P:carbohydrate metabolic process"/>
    <property type="evidence" value="ECO:0007669"/>
    <property type="project" value="InterPro"/>
</dbReference>
<dbReference type="InterPro" id="IPR008928">
    <property type="entry name" value="6-hairpin_glycosidase_sf"/>
</dbReference>
<dbReference type="InterPro" id="IPR050883">
    <property type="entry name" value="PNGase"/>
</dbReference>
<protein>
    <recommendedName>
        <fullName evidence="6">Glycoside hydrolase family 92 protein</fullName>
    </recommendedName>
</protein>
<evidence type="ECO:0000313" key="5">
    <source>
        <dbReference type="Proteomes" id="UP000566819"/>
    </source>
</evidence>
<feature type="domain" description="Glycosyl hydrolase family 92 N-terminal" evidence="3">
    <location>
        <begin position="40"/>
        <end position="285"/>
    </location>
</feature>
<dbReference type="InterPro" id="IPR005887">
    <property type="entry name" value="GH92_a_mannosidase_put"/>
</dbReference>
<dbReference type="Pfam" id="PF17678">
    <property type="entry name" value="Glyco_hydro_92N"/>
    <property type="match status" value="1"/>
</dbReference>
<dbReference type="NCBIfam" id="TIGR01180">
    <property type="entry name" value="aman2_put"/>
    <property type="match status" value="1"/>
</dbReference>
<dbReference type="PANTHER" id="PTHR12143">
    <property type="entry name" value="PEPTIDE N-GLYCANASE PNGASE -RELATED"/>
    <property type="match status" value="1"/>
</dbReference>
<dbReference type="FunFam" id="1.20.1610.10:FF:000002">
    <property type="entry name" value="Alpha-1,2-mannosidase family protein"/>
    <property type="match status" value="1"/>
</dbReference>
<dbReference type="Pfam" id="PF07971">
    <property type="entry name" value="Glyco_hydro_92"/>
    <property type="match status" value="1"/>
</dbReference>
<evidence type="ECO:0000313" key="4">
    <source>
        <dbReference type="EMBL" id="KAF4622827.1"/>
    </source>
</evidence>
<feature type="domain" description="Glycosyl hydrolase family 92" evidence="2">
    <location>
        <begin position="291"/>
        <end position="776"/>
    </location>
</feature>
<dbReference type="Gene3D" id="2.70.98.10">
    <property type="match status" value="1"/>
</dbReference>
<evidence type="ECO:0000259" key="3">
    <source>
        <dbReference type="Pfam" id="PF17678"/>
    </source>
</evidence>
<dbReference type="AlphaFoldDB" id="A0A8H4VUL8"/>
<keyword evidence="1" id="KW-0732">Signal</keyword>
<proteinExistence type="predicted"/>
<dbReference type="InterPro" id="IPR014718">
    <property type="entry name" value="GH-type_carb-bd"/>
</dbReference>
<evidence type="ECO:0000256" key="1">
    <source>
        <dbReference type="SAM" id="SignalP"/>
    </source>
</evidence>
<dbReference type="Gene3D" id="1.20.1610.10">
    <property type="entry name" value="alpha-1,2-mannosidases domains"/>
    <property type="match status" value="1"/>
</dbReference>
<dbReference type="Gene3D" id="3.30.2080.10">
    <property type="entry name" value="GH92 mannosidase domain"/>
    <property type="match status" value="1"/>
</dbReference>
<comment type="caution">
    <text evidence="4">The sequence shown here is derived from an EMBL/GenBank/DDBJ whole genome shotgun (WGS) entry which is preliminary data.</text>
</comment>
<dbReference type="EMBL" id="JAAMPI010001813">
    <property type="protein sequence ID" value="KAF4622827.1"/>
    <property type="molecule type" value="Genomic_DNA"/>
</dbReference>
<dbReference type="InterPro" id="IPR012939">
    <property type="entry name" value="Glyco_hydro_92"/>
</dbReference>
<dbReference type="PANTHER" id="PTHR12143:SF23">
    <property type="entry name" value="PUTATIVE-RELATED"/>
    <property type="match status" value="1"/>
</dbReference>
<evidence type="ECO:0008006" key="6">
    <source>
        <dbReference type="Google" id="ProtNLM"/>
    </source>
</evidence>
<dbReference type="GO" id="GO:0030246">
    <property type="term" value="F:carbohydrate binding"/>
    <property type="evidence" value="ECO:0007669"/>
    <property type="project" value="InterPro"/>
</dbReference>
<dbReference type="GO" id="GO:0005829">
    <property type="term" value="C:cytosol"/>
    <property type="evidence" value="ECO:0007669"/>
    <property type="project" value="TreeGrafter"/>
</dbReference>
<dbReference type="GO" id="GO:0006516">
    <property type="term" value="P:glycoprotein catabolic process"/>
    <property type="evidence" value="ECO:0007669"/>
    <property type="project" value="TreeGrafter"/>
</dbReference>
<dbReference type="InterPro" id="IPR041371">
    <property type="entry name" value="GH92_N"/>
</dbReference>
<gene>
    <name evidence="4" type="ORF">G7Y89_g14195</name>
</gene>
<dbReference type="GO" id="GO:0005634">
    <property type="term" value="C:nucleus"/>
    <property type="evidence" value="ECO:0007669"/>
    <property type="project" value="TreeGrafter"/>
</dbReference>
<name>A0A8H4VUL8_9HELO</name>
<reference evidence="4 5" key="1">
    <citation type="submission" date="2020-03" db="EMBL/GenBank/DDBJ databases">
        <title>Draft Genome Sequence of Cudoniella acicularis.</title>
        <authorList>
            <person name="Buettner E."/>
            <person name="Kellner H."/>
        </authorList>
    </citation>
    <scope>NUCLEOTIDE SEQUENCE [LARGE SCALE GENOMIC DNA]</scope>
    <source>
        <strain evidence="4 5">DSM 108380</strain>
    </source>
</reference>
<evidence type="ECO:0000259" key="2">
    <source>
        <dbReference type="Pfam" id="PF07971"/>
    </source>
</evidence>
<sequence length="808" mass="88481">MAPHFVSRLLLIVLAGASVLFLATAQNTTAQNGTFDPLKYVNQLIGTNNGGNVFAGATLPYGMAKAVADVDGQNTGGFSTDQSNVVGFSHMHDSGTGGNPSLGNFPLFPQYCPGDVLDNCNFLREARATKYKLESVVATPGYFALELGSGIKAEMTVTEHAALYHFTFPTSTSASGTNPLILLDLTDLNASRQNATVSVDEDGRIKGNGTFIPSFGSGSFMLYFCADFQGATIKDTGIWVNNRAGTEPKSIFVTRGINLFYLEAGSWVQFERPSNGVISARVGVSFISTDQACQNAEQEISDAEWDFAGIKKTAEDAWREKLNVVSIDSGGASQDLITNFYSSIYRTMMSPQNYTGENPLWESSEPYFDSFYCIWDLFRSQLPFLTIVDPNTLTSIIRSLLDTYKHLGWLPDCRMSLCKGFTQGGSNADVVLADAYVKNLTSSSPSSTIDWELAYQAVLNDAENEPIDWSNEGRGGLMSWKALNYIPYLDYDYLGFGTNSRSISRTLEYSYNDFSLATIAKGLGKEDEYTKYMARSTNWQNLWKSDTKSAINGKDTGFTGFFQPKYLNGTWGSMDPIACSPLAGFCSLTSNPQETFEDSIWEYQFYVPHAMPQLITLSGGNAAFISRLQFLHTSGLTNIGNEPSFLTSFLYHYASRPGLSSYQVHQYVPSLFNDTTIGLPGNDDSGAMASFTAFIMMGLFPNPGQNIYFITAPYFASISITSPITGKTAVIKSTNFDPTYQRIYIQNATLDGKPYTKSWIGHELFTEGGTLELTLGANESSTWGTSTGDLPPTVVVGTQEEYGGEMRF</sequence>
<organism evidence="4 5">
    <name type="scientific">Cudoniella acicularis</name>
    <dbReference type="NCBI Taxonomy" id="354080"/>
    <lineage>
        <taxon>Eukaryota</taxon>
        <taxon>Fungi</taxon>
        <taxon>Dikarya</taxon>
        <taxon>Ascomycota</taxon>
        <taxon>Pezizomycotina</taxon>
        <taxon>Leotiomycetes</taxon>
        <taxon>Helotiales</taxon>
        <taxon>Tricladiaceae</taxon>
        <taxon>Cudoniella</taxon>
    </lineage>
</organism>
<keyword evidence="5" id="KW-1185">Reference proteome</keyword>
<dbReference type="SUPFAM" id="SSF48208">
    <property type="entry name" value="Six-hairpin glycosidases"/>
    <property type="match status" value="1"/>
</dbReference>
<feature type="chain" id="PRO_5034592807" description="Glycoside hydrolase family 92 protein" evidence="1">
    <location>
        <begin position="26"/>
        <end position="808"/>
    </location>
</feature>
<dbReference type="FunFam" id="1.20.1050.60:FF:000002">
    <property type="entry name" value="Glycosyl hydrolase family 92"/>
    <property type="match status" value="1"/>
</dbReference>
<dbReference type="FunFam" id="2.70.98.10:FF:000010">
    <property type="entry name" value="Alpha-1,2-mannosidase family protein"/>
    <property type="match status" value="1"/>
</dbReference>
<dbReference type="Proteomes" id="UP000566819">
    <property type="component" value="Unassembled WGS sequence"/>
</dbReference>
<accession>A0A8H4VUL8</accession>
<dbReference type="OrthoDB" id="449263at2759"/>
<dbReference type="Gene3D" id="1.20.1050.60">
    <property type="entry name" value="alpha-1,2-mannosidase"/>
    <property type="match status" value="1"/>
</dbReference>